<dbReference type="Gene3D" id="2.30.38.10">
    <property type="entry name" value="Luciferase, Domain 3"/>
    <property type="match status" value="1"/>
</dbReference>
<gene>
    <name evidence="5" type="ORF">H4281_01320</name>
</gene>
<dbReference type="FunFam" id="1.10.1200.10:FF:000005">
    <property type="entry name" value="Nonribosomal peptide synthetase 1"/>
    <property type="match status" value="1"/>
</dbReference>
<dbReference type="Proteomes" id="UP000526734">
    <property type="component" value="Unassembled WGS sequence"/>
</dbReference>
<dbReference type="PANTHER" id="PTHR45527:SF1">
    <property type="entry name" value="FATTY ACID SYNTHASE"/>
    <property type="match status" value="1"/>
</dbReference>
<evidence type="ECO:0000259" key="4">
    <source>
        <dbReference type="PROSITE" id="PS50075"/>
    </source>
</evidence>
<dbReference type="InterPro" id="IPR025110">
    <property type="entry name" value="AMP-bd_C"/>
</dbReference>
<feature type="domain" description="Carrier" evidence="4">
    <location>
        <begin position="1015"/>
        <end position="1089"/>
    </location>
</feature>
<dbReference type="InterPro" id="IPR020845">
    <property type="entry name" value="AMP-binding_CS"/>
</dbReference>
<dbReference type="GO" id="GO:0008610">
    <property type="term" value="P:lipid biosynthetic process"/>
    <property type="evidence" value="ECO:0007669"/>
    <property type="project" value="UniProtKB-ARBA"/>
</dbReference>
<evidence type="ECO:0000313" key="5">
    <source>
        <dbReference type="EMBL" id="MBB1151763.1"/>
    </source>
</evidence>
<dbReference type="SUPFAM" id="SSF52777">
    <property type="entry name" value="CoA-dependent acyltransferases"/>
    <property type="match status" value="4"/>
</dbReference>
<dbReference type="InterPro" id="IPR006162">
    <property type="entry name" value="Ppantetheine_attach_site"/>
</dbReference>
<dbReference type="PROSITE" id="PS00012">
    <property type="entry name" value="PHOSPHOPANTETHEINE"/>
    <property type="match status" value="1"/>
</dbReference>
<dbReference type="SUPFAM" id="SSF56801">
    <property type="entry name" value="Acetyl-CoA synthetase-like"/>
    <property type="match status" value="1"/>
</dbReference>
<dbReference type="FunFam" id="3.40.50.12780:FF:000012">
    <property type="entry name" value="Non-ribosomal peptide synthetase"/>
    <property type="match status" value="1"/>
</dbReference>
<dbReference type="InterPro" id="IPR009081">
    <property type="entry name" value="PP-bd_ACP"/>
</dbReference>
<organism evidence="5 6">
    <name type="scientific">Amycolatopsis dendrobii</name>
    <dbReference type="NCBI Taxonomy" id="2760662"/>
    <lineage>
        <taxon>Bacteria</taxon>
        <taxon>Bacillati</taxon>
        <taxon>Actinomycetota</taxon>
        <taxon>Actinomycetes</taxon>
        <taxon>Pseudonocardiales</taxon>
        <taxon>Pseudonocardiaceae</taxon>
        <taxon>Amycolatopsis</taxon>
    </lineage>
</organism>
<dbReference type="PANTHER" id="PTHR45527">
    <property type="entry name" value="NONRIBOSOMAL PEPTIDE SYNTHETASE"/>
    <property type="match status" value="1"/>
</dbReference>
<dbReference type="PROSITE" id="PS50075">
    <property type="entry name" value="CARRIER"/>
    <property type="match status" value="1"/>
</dbReference>
<dbReference type="EMBL" id="JACGZW010000001">
    <property type="protein sequence ID" value="MBB1151763.1"/>
    <property type="molecule type" value="Genomic_DNA"/>
</dbReference>
<keyword evidence="3" id="KW-0597">Phosphoprotein</keyword>
<dbReference type="Pfam" id="PF13193">
    <property type="entry name" value="AMP-binding_C"/>
    <property type="match status" value="1"/>
</dbReference>
<dbReference type="CDD" id="cd05930">
    <property type="entry name" value="A_NRPS"/>
    <property type="match status" value="1"/>
</dbReference>
<keyword evidence="2" id="KW-0596">Phosphopantetheine</keyword>
<dbReference type="InterPro" id="IPR036736">
    <property type="entry name" value="ACP-like_sf"/>
</dbReference>
<dbReference type="FunFam" id="2.30.38.10:FF:000001">
    <property type="entry name" value="Non-ribosomal peptide synthetase PvdI"/>
    <property type="match status" value="1"/>
</dbReference>
<dbReference type="Pfam" id="PF00550">
    <property type="entry name" value="PP-binding"/>
    <property type="match status" value="1"/>
</dbReference>
<evidence type="ECO:0000256" key="3">
    <source>
        <dbReference type="ARBA" id="ARBA00022553"/>
    </source>
</evidence>
<dbReference type="NCBIfam" id="TIGR01733">
    <property type="entry name" value="AA-adenyl-dom"/>
    <property type="match status" value="1"/>
</dbReference>
<protein>
    <submittedName>
        <fullName evidence="5">Amino acid adenylation domain-containing protein</fullName>
    </submittedName>
</protein>
<dbReference type="SUPFAM" id="SSF47336">
    <property type="entry name" value="ACP-like"/>
    <property type="match status" value="1"/>
</dbReference>
<dbReference type="InterPro" id="IPR023213">
    <property type="entry name" value="CAT-like_dom_sf"/>
</dbReference>
<accession>A0A7W3VRD5</accession>
<dbReference type="FunFam" id="3.40.50.980:FF:000001">
    <property type="entry name" value="Non-ribosomal peptide synthetase"/>
    <property type="match status" value="1"/>
</dbReference>
<comment type="cofactor">
    <cofactor evidence="1">
        <name>pantetheine 4'-phosphate</name>
        <dbReference type="ChEBI" id="CHEBI:47942"/>
    </cofactor>
</comment>
<dbReference type="Gene3D" id="1.10.1200.10">
    <property type="entry name" value="ACP-like"/>
    <property type="match status" value="1"/>
</dbReference>
<dbReference type="GO" id="GO:0044550">
    <property type="term" value="P:secondary metabolite biosynthetic process"/>
    <property type="evidence" value="ECO:0007669"/>
    <property type="project" value="TreeGrafter"/>
</dbReference>
<dbReference type="CDD" id="cd19531">
    <property type="entry name" value="LCL_NRPS-like"/>
    <property type="match status" value="1"/>
</dbReference>
<dbReference type="Pfam" id="PF00501">
    <property type="entry name" value="AMP-binding"/>
    <property type="match status" value="1"/>
</dbReference>
<evidence type="ECO:0000256" key="1">
    <source>
        <dbReference type="ARBA" id="ARBA00001957"/>
    </source>
</evidence>
<proteinExistence type="predicted"/>
<dbReference type="Pfam" id="PF00668">
    <property type="entry name" value="Condensation"/>
    <property type="match status" value="2"/>
</dbReference>
<name>A0A7W3VRD5_9PSEU</name>
<dbReference type="GO" id="GO:0005829">
    <property type="term" value="C:cytosol"/>
    <property type="evidence" value="ECO:0007669"/>
    <property type="project" value="TreeGrafter"/>
</dbReference>
<dbReference type="PROSITE" id="PS00455">
    <property type="entry name" value="AMP_BINDING"/>
    <property type="match status" value="1"/>
</dbReference>
<dbReference type="InterPro" id="IPR045851">
    <property type="entry name" value="AMP-bd_C_sf"/>
</dbReference>
<evidence type="ECO:0000313" key="6">
    <source>
        <dbReference type="Proteomes" id="UP000526734"/>
    </source>
</evidence>
<dbReference type="InterPro" id="IPR000873">
    <property type="entry name" value="AMP-dep_synth/lig_dom"/>
</dbReference>
<sequence>MGEPDMTTTPRDPELDRRIAALSPRQQELLMRRLREHRATAPDEPPIVRRPVTRAPLSYAQHRLWFVDQLDPGTPHYNVAIAVPVRGAVDTDVLQQAVDDLVRRHEALRTTFELDDETPVQVVHEHVAVPLAVRDLHREDDVQEAVGEFSRQPYDLAAGPLVRFLVLRLGEREHVLGIAMHHIVSDARSIEIVLRELGAAYEALRRGIVGALPEPDLQYADFALWQREKLQGEVLERQTGYWRLQLAGELPPLQLPADRARPAEPLFTGKQRLHELPAEVSARLHALTAEERTTPFALFFTAIAALLHRYTGQDDLVVGAPISNRSRTELEGTVGYLGNTLGLRADLSGEPTFRDALRRNHKVVFDALANQDLPFDKVVELAQPERDLNRTPLVQVMFVYHTDENRADEAAGRELSIGAPLVIDNGTAKFDLTFSVRHRDGATLLALEYSTELFDPATIDRLVGHWETLLGAAAADPDTPIGRLPLLAEAERRTIIESWNATAAPFPEQSCLHELIEENAAASPGAVAAADGSRTLTYRELDERANRLARHLRTLGARPDVPVAVRLDKSVDVAVALLGILKSGSPYLPLDPAGPAARTEHMLAEAEVPVLLTRAGLPGRGVPETLTTVLIDEDWPVIEQRSAAKPDVAVTAGDLAYVIYTSGSTGTPKGVMVDHRGRVNNFHDFNTRFAVGAGDAVLALASLTFDMSAYDVLGTLMAGARIVFPAPGADRDPADWLERMRAERVTVWHSVPALLEMLVEYLEAEGATLPDLRLVLLGGDWVPRTLPARIRAAAPGARVVVMGGATEVSMDSTIHELRPDDETIPYGRPMANQRAYVLDSRLQPVPVGVAGDLYLAGVGVGRGYLANPELTAQKFLESPLPEEPGRIYRTGDLARYRADGNLELLGRSDFQIKIRGWRIEPGEIEAVVREHAAVKDCLVVAQTVGNGTKRLVGYLLPRGPLDLADVRDWTEARLPDYLVPSAFVVLDRLPLTANGKVDLRNLPSPAAAQDAPPVEPRSGAERTLAEIWQELLGGVQIGIDDNFFALGGDSIKTIQTIARAKKRGLRLTPRQLFQHQTIRDLAAVAETVEPQPAAAAALLPAETLARLRAEHEDFEDAYPLPPMQRVMYEQAVHEPPEGLYIIHADYFFTPGGLDTGLLVQAWQAVIDRYPVLRSTFHADGLDEPVQVVHRTASVVVERHDLRGMTTEEQLRRQDEIVSDDRRRGYDLTRAPLVRLLLLRLDDDACKYISSNHHIVLDGWSRAIVQQEVFAVYEALRRGERAALPPFRPFRDYISWVRAQDTAGARETWARYLAGFTEPTPLVAARGVPDPARTGPFAKQSIALDADAAARLDRFTRTHQITQNTVMQAAWSLLMCRYTGRRDVVLGVVSSGRTTELDEIDTVVGLCVNALPVRTVADPEEPLLPFLIRQQQEQVELRELDHTPLAEISGVLGFAGAPFETIMVYENYPWDGSLVALADRVSFDHPLCRPDYQLAQFEYPLRVEVAPGIPLLIMHYYTDSFAHAAISEMLADWAAAIDLMVRDPRQPLGSLL</sequence>
<dbReference type="Gene3D" id="3.40.50.980">
    <property type="match status" value="2"/>
</dbReference>
<dbReference type="GO" id="GO:0031177">
    <property type="term" value="F:phosphopantetheine binding"/>
    <property type="evidence" value="ECO:0007669"/>
    <property type="project" value="TreeGrafter"/>
</dbReference>
<dbReference type="InterPro" id="IPR010071">
    <property type="entry name" value="AA_adenyl_dom"/>
</dbReference>
<dbReference type="GO" id="GO:0043041">
    <property type="term" value="P:amino acid activation for nonribosomal peptide biosynthetic process"/>
    <property type="evidence" value="ECO:0007669"/>
    <property type="project" value="TreeGrafter"/>
</dbReference>
<dbReference type="Gene3D" id="3.30.300.30">
    <property type="match status" value="1"/>
</dbReference>
<reference evidence="5 6" key="1">
    <citation type="submission" date="2020-08" db="EMBL/GenBank/DDBJ databases">
        <title>Amycolatopsis sp. nov. DR6-1 isolated from Dendrobium heterocarpum.</title>
        <authorList>
            <person name="Tedsree N."/>
            <person name="Kuncharoen N."/>
            <person name="Likhitwitayawuid K."/>
            <person name="Tanasupawat S."/>
        </authorList>
    </citation>
    <scope>NUCLEOTIDE SEQUENCE [LARGE SCALE GENOMIC DNA]</scope>
    <source>
        <strain evidence="5 6">DR6-1</strain>
    </source>
</reference>
<dbReference type="Gene3D" id="3.30.559.10">
    <property type="entry name" value="Chloramphenicol acetyltransferase-like domain"/>
    <property type="match status" value="2"/>
</dbReference>
<dbReference type="RefSeq" id="WP_182889004.1">
    <property type="nucleotide sequence ID" value="NZ_JACGZW010000001.1"/>
</dbReference>
<dbReference type="GO" id="GO:0003824">
    <property type="term" value="F:catalytic activity"/>
    <property type="evidence" value="ECO:0007669"/>
    <property type="project" value="InterPro"/>
</dbReference>
<keyword evidence="6" id="KW-1185">Reference proteome</keyword>
<comment type="caution">
    <text evidence="5">The sequence shown here is derived from an EMBL/GenBank/DDBJ whole genome shotgun (WGS) entry which is preliminary data.</text>
</comment>
<dbReference type="Gene3D" id="3.30.559.30">
    <property type="entry name" value="Nonribosomal peptide synthetase, condensation domain"/>
    <property type="match status" value="2"/>
</dbReference>
<dbReference type="InterPro" id="IPR001242">
    <property type="entry name" value="Condensation_dom"/>
</dbReference>
<evidence type="ECO:0000256" key="2">
    <source>
        <dbReference type="ARBA" id="ARBA00022450"/>
    </source>
</evidence>